<evidence type="ECO:0000256" key="11">
    <source>
        <dbReference type="SAM" id="MobiDB-lite"/>
    </source>
</evidence>
<keyword evidence="10 12" id="KW-0472">Membrane</keyword>
<evidence type="ECO:0000259" key="13">
    <source>
        <dbReference type="PROSITE" id="PS50893"/>
    </source>
</evidence>
<keyword evidence="4" id="KW-0813">Transport</keyword>
<reference evidence="14 15" key="1">
    <citation type="submission" date="2018-04" db="EMBL/GenBank/DDBJ databases">
        <authorList>
            <person name="Vogel A."/>
        </authorList>
    </citation>
    <scope>NUCLEOTIDE SEQUENCE [LARGE SCALE GENOMIC DNA]</scope>
</reference>
<dbReference type="PANTHER" id="PTHR48040:SF53">
    <property type="entry name" value="ABC TRANSPORTER G FAMILY MEMBER 35-LIKE"/>
    <property type="match status" value="1"/>
</dbReference>
<evidence type="ECO:0000313" key="15">
    <source>
        <dbReference type="Proteomes" id="UP000595140"/>
    </source>
</evidence>
<dbReference type="InterPro" id="IPR029481">
    <property type="entry name" value="ABC_trans_N"/>
</dbReference>
<comment type="subcellular location">
    <subcellularLocation>
        <location evidence="1">Membrane</location>
        <topology evidence="1">Multi-pass membrane protein</topology>
    </subcellularLocation>
    <subcellularLocation>
        <location evidence="2">Plastid</location>
    </subcellularLocation>
</comment>
<dbReference type="FunFam" id="3.40.50.300:FF:000179">
    <property type="entry name" value="ABC transporter G family member 34"/>
    <property type="match status" value="1"/>
</dbReference>
<dbReference type="FunFam" id="3.40.50.300:FF:000059">
    <property type="entry name" value="ABC transporter G family member 40"/>
    <property type="match status" value="1"/>
</dbReference>
<dbReference type="PANTHER" id="PTHR48040">
    <property type="entry name" value="PLEIOTROPIC DRUG RESISTANCE PROTEIN 1-LIKE ISOFORM X1"/>
    <property type="match status" value="1"/>
</dbReference>
<feature type="domain" description="ABC transporter" evidence="13">
    <location>
        <begin position="898"/>
        <end position="1151"/>
    </location>
</feature>
<evidence type="ECO:0000256" key="8">
    <source>
        <dbReference type="ARBA" id="ARBA00022840"/>
    </source>
</evidence>
<dbReference type="SMART" id="SM00382">
    <property type="entry name" value="AAA"/>
    <property type="match status" value="2"/>
</dbReference>
<dbReference type="GO" id="GO:0009536">
    <property type="term" value="C:plastid"/>
    <property type="evidence" value="ECO:0007669"/>
    <property type="project" value="UniProtKB-SubCell"/>
</dbReference>
<dbReference type="CDD" id="cd03232">
    <property type="entry name" value="ABCG_PDR_domain2"/>
    <property type="match status" value="1"/>
</dbReference>
<keyword evidence="6" id="KW-0677">Repeat</keyword>
<dbReference type="InterPro" id="IPR003439">
    <property type="entry name" value="ABC_transporter-like_ATP-bd"/>
</dbReference>
<comment type="similarity">
    <text evidence="3">Belongs to the ABC transporter superfamily. ABCG family. PDR (TC 3.A.1.205) subfamily.</text>
</comment>
<feature type="transmembrane region" description="Helical" evidence="12">
    <location>
        <begin position="722"/>
        <end position="742"/>
    </location>
</feature>
<feature type="transmembrane region" description="Helical" evidence="12">
    <location>
        <begin position="1330"/>
        <end position="1350"/>
    </location>
</feature>
<dbReference type="Pfam" id="PF19055">
    <property type="entry name" value="ABC2_membrane_7"/>
    <property type="match status" value="1"/>
</dbReference>
<dbReference type="Pfam" id="PF01061">
    <property type="entry name" value="ABC2_membrane"/>
    <property type="match status" value="2"/>
</dbReference>
<dbReference type="InterPro" id="IPR027417">
    <property type="entry name" value="P-loop_NTPase"/>
</dbReference>
<dbReference type="InterPro" id="IPR043926">
    <property type="entry name" value="ABCG_dom"/>
</dbReference>
<keyword evidence="9 12" id="KW-1133">Transmembrane helix</keyword>
<feature type="transmembrane region" description="Helical" evidence="12">
    <location>
        <begin position="579"/>
        <end position="598"/>
    </location>
</feature>
<keyword evidence="8" id="KW-0067">ATP-binding</keyword>
<feature type="transmembrane region" description="Helical" evidence="12">
    <location>
        <begin position="1274"/>
        <end position="1300"/>
    </location>
</feature>
<evidence type="ECO:0000256" key="9">
    <source>
        <dbReference type="ARBA" id="ARBA00022989"/>
    </source>
</evidence>
<dbReference type="Gene3D" id="3.40.50.300">
    <property type="entry name" value="P-loop containing nucleotide triphosphate hydrolases"/>
    <property type="match status" value="2"/>
</dbReference>
<feature type="transmembrane region" description="Helical" evidence="12">
    <location>
        <begin position="1419"/>
        <end position="1438"/>
    </location>
</feature>
<feature type="transmembrane region" description="Helical" evidence="12">
    <location>
        <begin position="1388"/>
        <end position="1407"/>
    </location>
</feature>
<dbReference type="InterPro" id="IPR034003">
    <property type="entry name" value="ABCG_PDR_2"/>
</dbReference>
<keyword evidence="7" id="KW-0547">Nucleotide-binding</keyword>
<feature type="transmembrane region" description="Helical" evidence="12">
    <location>
        <begin position="1469"/>
        <end position="1488"/>
    </location>
</feature>
<evidence type="ECO:0000256" key="6">
    <source>
        <dbReference type="ARBA" id="ARBA00022737"/>
    </source>
</evidence>
<dbReference type="SUPFAM" id="SSF52540">
    <property type="entry name" value="P-loop containing nucleoside triphosphate hydrolases"/>
    <property type="match status" value="3"/>
</dbReference>
<keyword evidence="15" id="KW-1185">Reference proteome</keyword>
<keyword evidence="5 12" id="KW-0812">Transmembrane</keyword>
<dbReference type="InterPro" id="IPR013525">
    <property type="entry name" value="ABC2_TM"/>
</dbReference>
<protein>
    <recommendedName>
        <fullName evidence="13">ABC transporter domain-containing protein</fullName>
    </recommendedName>
</protein>
<dbReference type="GO" id="GO:0005886">
    <property type="term" value="C:plasma membrane"/>
    <property type="evidence" value="ECO:0007669"/>
    <property type="project" value="UniProtKB-ARBA"/>
</dbReference>
<feature type="region of interest" description="Disordered" evidence="11">
    <location>
        <begin position="812"/>
        <end position="883"/>
    </location>
</feature>
<dbReference type="InterPro" id="IPR013581">
    <property type="entry name" value="PDR_assoc"/>
</dbReference>
<sequence length="1500" mass="169983">MEDEIRAAGGLPVEIIRRRQMSRNASRSGSRSGWSVEEVFSSGVHGRRSTRGEEDEEALRWAALEKLPTYDRMRKTVLKTFSEEDSDRDRVVHKEVDVRKLETTFRQDFINRVFKVAEEDNERFLKKLRDRIDKVGISLPTVEVRFKDLNVEADCHVGDRALPTLLNTLRNLGESALASLGINLAQNTKLAILKHASGIVKPSRITLLLGPPSSGKTSLLLALAGKLDPALKVMGEITYNGHKLTEFVPQKTSAYISQNDVHVGEMTVKETLDFSARCQGVGSRYELLTELARRERDAKFLPDAEIDLYMKATAVEGVNETIATDYTLRILGLDVCRDTIVGDEMIRGISGGQKKRVTTGEIIVGPTKTLFMDEISTGLDSSTTFQIVKCLQQIVHLTEGTILMSLLQPAPETFDLFDDVILLSEGQIVYQGPREHILEFFESCGFKCPDRKGTADFLQEVTSRKDQEQYWEDKGKPYSYTSVKEFARKFKRFHVGLRLDNELSVPYEKSRNHKAALVFKKYTVPIRELLSANFDKEWLLIKRNSFVYVFKSVQIIIVAIIASTVFFRTKMHTRNEEDGGVYIGALLFAIITNMFNGFSELSMTIQRLPVFYKQRDLLFHPPWAFTLPTFLLKIPISVFETTVWMVTTYYTIGFSPEASRFFKQFMVIFLIQQMASGLFRLIAALCRTMVIANTGGALSLLLVFLLGGFILPKGSIPDWWGWGFWISPLSYAFNSITINEMFAPRWMNKVTSNNTRVGLKVMRNFDVFPEKRWFWIGSIALLGFTVLFNILFTFALTYLNPLEQKKAVISKDQAKEMENDEEESTESPRLRTTNSRKDGLPHSLSAADGNNTREMEIRRMSSRVNRSGLNRNEDSSKESTNAIAPKRGMLLPFTPLAMSFDDLKYFVDMPAEMRDQGVTEDKLQLLKGVTGAFRPGVLTALMGVSGAGKTTLMDVLAGRKTGGYVEGDIRISGFPKKQETFARVSGYCEQNDIHSPQVTVHESLIFSAFLRLSKEVGKEDKLTFVDEVVNLVELDNLKDAIVGIPGVSGLSTEQRKRLTIAVELVANPSIIFMDEPTSGLDARAAAIVMRTVRNTVDTGRTVVCTIHQPSIDIFEAFDELLLMKRGGQVIYAGPLGRNSHKIIEYFEAVPGVSKITKNYNPATWMLEVSSVSMETRLGMDFAEHYKSSSLHLRNKELVQELSTPPPGAKDLYFATQYSQSTWGQFKSCIWKQWWTYWRSPDYNLVRYFFTLVAALMIGTIFWDIGGKIKTGSDLMTVIGAMYAAVLFVGISNCSTVQPIVSTERSVFYREKAAGMYSALPYAMSQVICEIPYVLLQTSYYTLIVYAMVGFDWKAAKFFWFFFVTFFSFLYFTYYGMMTVSITPNHQVAAIFAAAFYALFNLFSGFFIPRPKIPKWWIWYYWICPVAWTVYGCIVSQYGDVEETIKVEGMISDPRIKDYIKDHFGYEPDFMGPVAAVLIGFALFFAFMYSHCIKTLNFQLR</sequence>
<dbReference type="Proteomes" id="UP000595140">
    <property type="component" value="Unassembled WGS sequence"/>
</dbReference>
<evidence type="ECO:0000256" key="4">
    <source>
        <dbReference type="ARBA" id="ARBA00022448"/>
    </source>
</evidence>
<dbReference type="GO" id="GO:0016887">
    <property type="term" value="F:ATP hydrolysis activity"/>
    <property type="evidence" value="ECO:0007669"/>
    <property type="project" value="InterPro"/>
</dbReference>
<dbReference type="PROSITE" id="PS50893">
    <property type="entry name" value="ABC_TRANSPORTER_2"/>
    <property type="match status" value="2"/>
</dbReference>
<dbReference type="Pfam" id="PF14510">
    <property type="entry name" value="ABC_trans_N"/>
    <property type="match status" value="1"/>
</dbReference>
<feature type="transmembrane region" description="Helical" evidence="12">
    <location>
        <begin position="1244"/>
        <end position="1262"/>
    </location>
</feature>
<organism evidence="14 15">
    <name type="scientific">Cuscuta campestris</name>
    <dbReference type="NCBI Taxonomy" id="132261"/>
    <lineage>
        <taxon>Eukaryota</taxon>
        <taxon>Viridiplantae</taxon>
        <taxon>Streptophyta</taxon>
        <taxon>Embryophyta</taxon>
        <taxon>Tracheophyta</taxon>
        <taxon>Spermatophyta</taxon>
        <taxon>Magnoliopsida</taxon>
        <taxon>eudicotyledons</taxon>
        <taxon>Gunneridae</taxon>
        <taxon>Pentapetalae</taxon>
        <taxon>asterids</taxon>
        <taxon>lamiids</taxon>
        <taxon>Solanales</taxon>
        <taxon>Convolvulaceae</taxon>
        <taxon>Cuscuteae</taxon>
        <taxon>Cuscuta</taxon>
        <taxon>Cuscuta subgen. Grammica</taxon>
        <taxon>Cuscuta sect. Cleistogrammica</taxon>
    </lineage>
</organism>
<feature type="transmembrane region" description="Helical" evidence="12">
    <location>
        <begin position="690"/>
        <end position="710"/>
    </location>
</feature>
<accession>A0A484M1C3</accession>
<dbReference type="InterPro" id="IPR003593">
    <property type="entry name" value="AAA+_ATPase"/>
</dbReference>
<evidence type="ECO:0000256" key="7">
    <source>
        <dbReference type="ARBA" id="ARBA00022741"/>
    </source>
</evidence>
<proteinExistence type="inferred from homology"/>
<dbReference type="GO" id="GO:0140359">
    <property type="term" value="F:ABC-type transporter activity"/>
    <property type="evidence" value="ECO:0007669"/>
    <property type="project" value="InterPro"/>
</dbReference>
<evidence type="ECO:0000256" key="10">
    <source>
        <dbReference type="ARBA" id="ARBA00023136"/>
    </source>
</evidence>
<dbReference type="Pfam" id="PF00005">
    <property type="entry name" value="ABC_tran"/>
    <property type="match status" value="2"/>
</dbReference>
<evidence type="ECO:0000256" key="2">
    <source>
        <dbReference type="ARBA" id="ARBA00004474"/>
    </source>
</evidence>
<dbReference type="GO" id="GO:2000032">
    <property type="term" value="P:regulation of secondary shoot formation"/>
    <property type="evidence" value="ECO:0007669"/>
    <property type="project" value="UniProtKB-ARBA"/>
</dbReference>
<feature type="transmembrane region" description="Helical" evidence="12">
    <location>
        <begin position="1357"/>
        <end position="1376"/>
    </location>
</feature>
<evidence type="ECO:0000313" key="14">
    <source>
        <dbReference type="EMBL" id="VFQ82591.1"/>
    </source>
</evidence>
<feature type="transmembrane region" description="Helical" evidence="12">
    <location>
        <begin position="546"/>
        <end position="567"/>
    </location>
</feature>
<gene>
    <name evidence="14" type="ORF">CCAM_LOCUS24367</name>
</gene>
<feature type="transmembrane region" description="Helical" evidence="12">
    <location>
        <begin position="773"/>
        <end position="799"/>
    </location>
</feature>
<evidence type="ECO:0000256" key="12">
    <source>
        <dbReference type="SAM" id="Phobius"/>
    </source>
</evidence>
<dbReference type="EMBL" id="OOIL02002358">
    <property type="protein sequence ID" value="VFQ82591.1"/>
    <property type="molecule type" value="Genomic_DNA"/>
</dbReference>
<evidence type="ECO:0000256" key="1">
    <source>
        <dbReference type="ARBA" id="ARBA00004141"/>
    </source>
</evidence>
<evidence type="ECO:0000256" key="5">
    <source>
        <dbReference type="ARBA" id="ARBA00022692"/>
    </source>
</evidence>
<name>A0A484M1C3_9ASTE</name>
<feature type="domain" description="ABC transporter" evidence="13">
    <location>
        <begin position="177"/>
        <end position="450"/>
    </location>
</feature>
<dbReference type="GO" id="GO:0005524">
    <property type="term" value="F:ATP binding"/>
    <property type="evidence" value="ECO:0007669"/>
    <property type="project" value="UniProtKB-KW"/>
</dbReference>
<dbReference type="OrthoDB" id="66620at2759"/>
<dbReference type="GO" id="GO:0009914">
    <property type="term" value="P:hormone transport"/>
    <property type="evidence" value="ECO:0007669"/>
    <property type="project" value="UniProtKB-ARBA"/>
</dbReference>
<dbReference type="Pfam" id="PF08370">
    <property type="entry name" value="PDR_assoc"/>
    <property type="match status" value="1"/>
</dbReference>
<evidence type="ECO:0000256" key="3">
    <source>
        <dbReference type="ARBA" id="ARBA00006012"/>
    </source>
</evidence>